<evidence type="ECO:0000259" key="5">
    <source>
        <dbReference type="Pfam" id="PF07715"/>
    </source>
</evidence>
<comment type="subcellular location">
    <subcellularLocation>
        <location evidence="1">Cell outer membrane</location>
        <topology evidence="1">Multi-pass membrane protein</topology>
    </subcellularLocation>
</comment>
<reference evidence="6" key="1">
    <citation type="submission" date="2020-10" db="EMBL/GenBank/DDBJ databases">
        <authorList>
            <person name="Gilroy R."/>
        </authorList>
    </citation>
    <scope>NUCLEOTIDE SEQUENCE</scope>
    <source>
        <strain evidence="6">B2-22910</strain>
    </source>
</reference>
<proteinExistence type="inferred from homology"/>
<dbReference type="SUPFAM" id="SSF49464">
    <property type="entry name" value="Carboxypeptidase regulatory domain-like"/>
    <property type="match status" value="1"/>
</dbReference>
<dbReference type="SUPFAM" id="SSF56935">
    <property type="entry name" value="Porins"/>
    <property type="match status" value="1"/>
</dbReference>
<evidence type="ECO:0000313" key="7">
    <source>
        <dbReference type="Proteomes" id="UP000823603"/>
    </source>
</evidence>
<dbReference type="InterPro" id="IPR023997">
    <property type="entry name" value="TonB-dep_OMP_SusC/RagA_CS"/>
</dbReference>
<evidence type="ECO:0000313" key="6">
    <source>
        <dbReference type="EMBL" id="MBO8470469.1"/>
    </source>
</evidence>
<dbReference type="InterPro" id="IPR037066">
    <property type="entry name" value="Plug_dom_sf"/>
</dbReference>
<sequence>MKALSNILMLLFACTVQMAAANWGAHQGDNDVIVSGVVTSAEDGQPLVGVAVMSGPTNGVMTLDDGSYSIAAPAGSVIVFSSIGFQKYEYTVPSGAAAVTCDVTLETDQMLLDDVVVIAYGVRKKGTVAGSVATVNSEKLADAPTAAFDQALQGQVAGLTVIASSGEPSEPVNMTIRGTNSINSGTEPLYVLDGTVITASDFSAINPSDIASISVLKDASSSSIYGARAANGVVVITTKRGAHGEKPVINFRMQLGFSDIAEGKWNLMDTAERIAYEKQVGLTAGKDYDALSKIDVNWLDEVYNKAAMLQSYELSVSGATETTNYYISGGYYDQEGVAVGSLFDRYSLRANIEQKAAKWLKVGTNTMLNYQNIERAVQGDVTLVTPISAAMFMLPYWDPRREDGSIASIEDGSWKGDGQNPLEWMENNPVKYKRYKVLSSVFAEATIIKGLTFRSQFNVDYTHSTGLGKSYPEYSPNLGDGTVQRNSTDALVLSISNTLNYNFDLDNTHFFNFMLAQEGLNSHYEAFNLTARGQTNNKLTDISSATRVTSWGDTVDDDYALLSFFGRGEYNYLDRYYADFSVRADASSRFGKNNKWGAFWSVAFMWNLLGEDFMAPSRSWLTFAQISASTGTTGNSSIPNYDHLALIGSNGNYVGDPGIAPIQQGVEDLSWESTWATNLGFHFGFWNRLNVDLELYNKKTTNMLMSVPQSYSDNGFGYRWANVGAMVNRGAELNLNGAVFQTRDFTWSLNANVSYNANKITELYNGVDEYELSSTNMKYVVGHQVGEFYINRFAGVNPANGDALWYTKDGEITNELRDEDRVMTGKSMNAPWAGGFGTTLSWKGLSLTAQFSWVADRWMINNDRYYQESNGRFVSYNQSRVLLDAWKQPGDITEVPRYGEYMEFDDRLLEDASFMRLKNLMLSYSLPSSLLSKTRFISGLRIYAQAQNLFTFSGFKGLDPESPNNIYVAQYPMTRQFTFGLDLTF</sequence>
<feature type="domain" description="TonB-dependent receptor plug" evidence="5">
    <location>
        <begin position="127"/>
        <end position="233"/>
    </location>
</feature>
<dbReference type="InterPro" id="IPR023996">
    <property type="entry name" value="TonB-dep_OMP_SusC/RagA"/>
</dbReference>
<keyword evidence="1" id="KW-0812">Transmembrane</keyword>
<keyword evidence="6" id="KW-0675">Receptor</keyword>
<accession>A0A9D9IER8</accession>
<dbReference type="InterPro" id="IPR039426">
    <property type="entry name" value="TonB-dep_rcpt-like"/>
</dbReference>
<evidence type="ECO:0000256" key="2">
    <source>
        <dbReference type="RuleBase" id="RU003357"/>
    </source>
</evidence>
<dbReference type="PROSITE" id="PS52016">
    <property type="entry name" value="TONB_DEPENDENT_REC_3"/>
    <property type="match status" value="1"/>
</dbReference>
<comment type="similarity">
    <text evidence="1 2">Belongs to the TonB-dependent receptor family.</text>
</comment>
<name>A0A9D9IER8_9BACT</name>
<feature type="chain" id="PRO_5038868416" evidence="3">
    <location>
        <begin position="20"/>
        <end position="985"/>
    </location>
</feature>
<reference evidence="6" key="2">
    <citation type="journal article" date="2021" name="PeerJ">
        <title>Extensive microbial diversity within the chicken gut microbiome revealed by metagenomics and culture.</title>
        <authorList>
            <person name="Gilroy R."/>
            <person name="Ravi A."/>
            <person name="Getino M."/>
            <person name="Pursley I."/>
            <person name="Horton D.L."/>
            <person name="Alikhan N.F."/>
            <person name="Baker D."/>
            <person name="Gharbi K."/>
            <person name="Hall N."/>
            <person name="Watson M."/>
            <person name="Adriaenssens E.M."/>
            <person name="Foster-Nyarko E."/>
            <person name="Jarju S."/>
            <person name="Secka A."/>
            <person name="Antonio M."/>
            <person name="Oren A."/>
            <person name="Chaudhuri R.R."/>
            <person name="La Ragione R."/>
            <person name="Hildebrand F."/>
            <person name="Pallen M.J."/>
        </authorList>
    </citation>
    <scope>NUCLEOTIDE SEQUENCE</scope>
    <source>
        <strain evidence="6">B2-22910</strain>
    </source>
</reference>
<evidence type="ECO:0000256" key="1">
    <source>
        <dbReference type="PROSITE-ProRule" id="PRU01360"/>
    </source>
</evidence>
<dbReference type="Gene3D" id="2.60.40.1120">
    <property type="entry name" value="Carboxypeptidase-like, regulatory domain"/>
    <property type="match status" value="1"/>
</dbReference>
<feature type="signal peptide" evidence="3">
    <location>
        <begin position="1"/>
        <end position="19"/>
    </location>
</feature>
<dbReference type="InterPro" id="IPR008969">
    <property type="entry name" value="CarboxyPept-like_regulatory"/>
</dbReference>
<protein>
    <submittedName>
        <fullName evidence="6">TonB-dependent receptor</fullName>
    </submittedName>
</protein>
<dbReference type="NCBIfam" id="TIGR04056">
    <property type="entry name" value="OMP_RagA_SusC"/>
    <property type="match status" value="1"/>
</dbReference>
<dbReference type="AlphaFoldDB" id="A0A9D9IER8"/>
<keyword evidence="1" id="KW-0998">Cell outer membrane</keyword>
<dbReference type="Pfam" id="PF07715">
    <property type="entry name" value="Plug"/>
    <property type="match status" value="1"/>
</dbReference>
<keyword evidence="1 2" id="KW-0472">Membrane</keyword>
<dbReference type="EMBL" id="JADIMB010000022">
    <property type="protein sequence ID" value="MBO8470469.1"/>
    <property type="molecule type" value="Genomic_DNA"/>
</dbReference>
<dbReference type="Pfam" id="PF00593">
    <property type="entry name" value="TonB_dep_Rec_b-barrel"/>
    <property type="match status" value="1"/>
</dbReference>
<dbReference type="InterPro" id="IPR012910">
    <property type="entry name" value="Plug_dom"/>
</dbReference>
<dbReference type="Pfam" id="PF13715">
    <property type="entry name" value="CarbopepD_reg_2"/>
    <property type="match status" value="1"/>
</dbReference>
<comment type="caution">
    <text evidence="6">The sequence shown here is derived from an EMBL/GenBank/DDBJ whole genome shotgun (WGS) entry which is preliminary data.</text>
</comment>
<keyword evidence="1" id="KW-1134">Transmembrane beta strand</keyword>
<evidence type="ECO:0000256" key="3">
    <source>
        <dbReference type="SAM" id="SignalP"/>
    </source>
</evidence>
<dbReference type="GO" id="GO:0009279">
    <property type="term" value="C:cell outer membrane"/>
    <property type="evidence" value="ECO:0007669"/>
    <property type="project" value="UniProtKB-SubCell"/>
</dbReference>
<evidence type="ECO:0000259" key="4">
    <source>
        <dbReference type="Pfam" id="PF00593"/>
    </source>
</evidence>
<dbReference type="Gene3D" id="2.170.130.10">
    <property type="entry name" value="TonB-dependent receptor, plug domain"/>
    <property type="match status" value="1"/>
</dbReference>
<feature type="domain" description="TonB-dependent receptor-like beta-barrel" evidence="4">
    <location>
        <begin position="450"/>
        <end position="949"/>
    </location>
</feature>
<organism evidence="6 7">
    <name type="scientific">Candidatus Cryptobacteroides faecavium</name>
    <dbReference type="NCBI Taxonomy" id="2840762"/>
    <lineage>
        <taxon>Bacteria</taxon>
        <taxon>Pseudomonadati</taxon>
        <taxon>Bacteroidota</taxon>
        <taxon>Bacteroidia</taxon>
        <taxon>Bacteroidales</taxon>
        <taxon>Candidatus Cryptobacteroides</taxon>
    </lineage>
</organism>
<gene>
    <name evidence="6" type="ORF">IAB82_01595</name>
</gene>
<dbReference type="NCBIfam" id="TIGR04057">
    <property type="entry name" value="SusC_RagA_signa"/>
    <property type="match status" value="1"/>
</dbReference>
<dbReference type="Proteomes" id="UP000823603">
    <property type="component" value="Unassembled WGS sequence"/>
</dbReference>
<dbReference type="InterPro" id="IPR000531">
    <property type="entry name" value="Beta-barrel_TonB"/>
</dbReference>
<keyword evidence="2" id="KW-0798">TonB box</keyword>
<keyword evidence="1" id="KW-0813">Transport</keyword>
<keyword evidence="3" id="KW-0732">Signal</keyword>